<evidence type="ECO:0000256" key="1">
    <source>
        <dbReference type="SAM" id="MobiDB-lite"/>
    </source>
</evidence>
<gene>
    <name evidence="3" type="ORF">FAB82_15790</name>
</gene>
<dbReference type="Pfam" id="PF13191">
    <property type="entry name" value="AAA_16"/>
    <property type="match status" value="1"/>
</dbReference>
<evidence type="ECO:0000259" key="2">
    <source>
        <dbReference type="SMART" id="SM00382"/>
    </source>
</evidence>
<evidence type="ECO:0000313" key="4">
    <source>
        <dbReference type="Proteomes" id="UP000308760"/>
    </source>
</evidence>
<dbReference type="SUPFAM" id="SSF52540">
    <property type="entry name" value="P-loop containing nucleoside triphosphate hydrolases"/>
    <property type="match status" value="1"/>
</dbReference>
<dbReference type="InterPro" id="IPR003593">
    <property type="entry name" value="AAA+_ATPase"/>
</dbReference>
<comment type="caution">
    <text evidence="3">The sequence shown here is derived from an EMBL/GenBank/DDBJ whole genome shotgun (WGS) entry which is preliminary data.</text>
</comment>
<name>A0A4S8Q704_9ACTN</name>
<protein>
    <submittedName>
        <fullName evidence="3">Tetratricopeptide repeat protein</fullName>
    </submittedName>
</protein>
<evidence type="ECO:0000313" key="3">
    <source>
        <dbReference type="EMBL" id="THV40157.1"/>
    </source>
</evidence>
<dbReference type="InterPro" id="IPR041664">
    <property type="entry name" value="AAA_16"/>
</dbReference>
<organism evidence="3 4">
    <name type="scientific">Glycomyces buryatensis</name>
    <dbReference type="NCBI Taxonomy" id="2570927"/>
    <lineage>
        <taxon>Bacteria</taxon>
        <taxon>Bacillati</taxon>
        <taxon>Actinomycetota</taxon>
        <taxon>Actinomycetes</taxon>
        <taxon>Glycomycetales</taxon>
        <taxon>Glycomycetaceae</taxon>
        <taxon>Glycomyces</taxon>
    </lineage>
</organism>
<accession>A0A4S8Q704</accession>
<dbReference type="EMBL" id="STGY01000057">
    <property type="protein sequence ID" value="THV40157.1"/>
    <property type="molecule type" value="Genomic_DNA"/>
</dbReference>
<dbReference type="PANTHER" id="PTHR47691">
    <property type="entry name" value="REGULATOR-RELATED"/>
    <property type="match status" value="1"/>
</dbReference>
<keyword evidence="4" id="KW-1185">Reference proteome</keyword>
<dbReference type="Pfam" id="PF13424">
    <property type="entry name" value="TPR_12"/>
    <property type="match status" value="1"/>
</dbReference>
<dbReference type="InterPro" id="IPR027417">
    <property type="entry name" value="P-loop_NTPase"/>
</dbReference>
<proteinExistence type="predicted"/>
<dbReference type="Proteomes" id="UP000308760">
    <property type="component" value="Unassembled WGS sequence"/>
</dbReference>
<reference evidence="3 4" key="2">
    <citation type="submission" date="2019-05" db="EMBL/GenBank/DDBJ databases">
        <title>Glycomyces buryatensis sp. nov.</title>
        <authorList>
            <person name="Nikitina E."/>
        </authorList>
    </citation>
    <scope>NUCLEOTIDE SEQUENCE [LARGE SCALE GENOMIC DNA]</scope>
    <source>
        <strain evidence="3 4">18</strain>
    </source>
</reference>
<dbReference type="OrthoDB" id="5167602at2"/>
<dbReference type="Gene3D" id="3.40.50.300">
    <property type="entry name" value="P-loop containing nucleotide triphosphate hydrolases"/>
    <property type="match status" value="1"/>
</dbReference>
<feature type="region of interest" description="Disordered" evidence="1">
    <location>
        <begin position="1"/>
        <end position="25"/>
    </location>
</feature>
<dbReference type="AlphaFoldDB" id="A0A4S8Q704"/>
<sequence>MFRSPCPEPRLRGRPHRRSYPQDPAHAAMARGSVCGREVTWWRRPASPLECLEFANVGLLFEIIGFLSDLMGLSFRDEFPRLRARRALRRAVRRAVNTVAATAGSQRGDLASHLKVALAGLREDDFVDPYGNLLLRDSLARRLGELERIAPQPSATKVARALHEAILEEIGRQGYSGSTLEHLNTRVQDVRRAHIEAAAHNSEVDFSGTVFGLPVSDEPVLGREGDIAELLDHCRMAAGATIVWIHGAAGSGKTTLAAELARRLDDGAGLAVPFVRLRGASKELDGTTTVTDPQRILADLLRRYDVAGADRLSESEMRARWKTVVGLRNVQVIVLDDARDADQIEPFLPGDGHCVLIVTSRANPPGLLARRLAIPSVSIDAIAAHATALDGRDAALVSRLAREISQTPLLLPLLRSLSSDPDQLLGGLPPEILGADPAADDLVDIAHRLVIDGLTPELHRSLCLLAGQPGFRLTAATLAALDQLESGEAAARLAALAEVGLLKPGPEDSYGFHDRTVAFVSADLSAYVGETELRGARLRLLVHQLAHMRAVHDRFDDSQGRNLHPDSDRLHLTADEAQHWLTTERRNLREALRFHSDSQDVTTLRVLMELCGLAGVPLLRLGYTRDAELALSSAVDIAVALGDRPAEAESRRALGGRVFRMLDRYAEAERELGKALDLFEELDDLEGQANTRCGLGHVARLDENWDVATDQLKRARKGYIELGLDRGEADCLLGLAEVGMLRDDPDLEESFALYRLAGRLFQDHSDMHGVAESCWGRGEIARMRGDLADASRDYESALELARLTHDQLVEGETRRGMGYLALAEGRPADALRHFGAATELHRRIMDPVGTADALAGQGETLLLLGRTAEAGDPLKEARKLYSGIGHSHAARMRQLLLDNGLAEPGEAKARWRRRDRKDEYTYD</sequence>
<dbReference type="InterPro" id="IPR019734">
    <property type="entry name" value="TPR_rpt"/>
</dbReference>
<reference evidence="4" key="1">
    <citation type="submission" date="2019-04" db="EMBL/GenBank/DDBJ databases">
        <title>Nocardioides xinjiangensis sp. nov.</title>
        <authorList>
            <person name="Liu S."/>
        </authorList>
    </citation>
    <scope>NUCLEOTIDE SEQUENCE [LARGE SCALE GENOMIC DNA]</scope>
    <source>
        <strain evidence="4">18</strain>
    </source>
</reference>
<dbReference type="Gene3D" id="1.25.40.10">
    <property type="entry name" value="Tetratricopeptide repeat domain"/>
    <property type="match status" value="2"/>
</dbReference>
<dbReference type="PANTHER" id="PTHR47691:SF3">
    <property type="entry name" value="HTH-TYPE TRANSCRIPTIONAL REGULATOR RV0890C-RELATED"/>
    <property type="match status" value="1"/>
</dbReference>
<dbReference type="SUPFAM" id="SSF48452">
    <property type="entry name" value="TPR-like"/>
    <property type="match status" value="2"/>
</dbReference>
<dbReference type="SMART" id="SM00028">
    <property type="entry name" value="TPR"/>
    <property type="match status" value="4"/>
</dbReference>
<dbReference type="SMART" id="SM00382">
    <property type="entry name" value="AAA"/>
    <property type="match status" value="1"/>
</dbReference>
<dbReference type="InterPro" id="IPR011990">
    <property type="entry name" value="TPR-like_helical_dom_sf"/>
</dbReference>
<feature type="domain" description="AAA+ ATPase" evidence="2">
    <location>
        <begin position="239"/>
        <end position="410"/>
    </location>
</feature>